<proteinExistence type="predicted"/>
<dbReference type="Gene3D" id="2.120.10.30">
    <property type="entry name" value="TolB, C-terminal domain"/>
    <property type="match status" value="1"/>
</dbReference>
<organism evidence="2 3">
    <name type="scientific">Paenibacillus glycanilyticus</name>
    <dbReference type="NCBI Taxonomy" id="126569"/>
    <lineage>
        <taxon>Bacteria</taxon>
        <taxon>Bacillati</taxon>
        <taxon>Bacillota</taxon>
        <taxon>Bacilli</taxon>
        <taxon>Bacillales</taxon>
        <taxon>Paenibacillaceae</taxon>
        <taxon>Paenibacillus</taxon>
    </lineage>
</organism>
<protein>
    <recommendedName>
        <fullName evidence="4">WD40 repeat domain-containing protein</fullName>
    </recommendedName>
</protein>
<evidence type="ECO:0008006" key="4">
    <source>
        <dbReference type="Google" id="ProtNLM"/>
    </source>
</evidence>
<dbReference type="PROSITE" id="PS51257">
    <property type="entry name" value="PROKAR_LIPOPROTEIN"/>
    <property type="match status" value="1"/>
</dbReference>
<feature type="chain" id="PRO_5047323095" description="WD40 repeat domain-containing protein" evidence="1">
    <location>
        <begin position="30"/>
        <end position="390"/>
    </location>
</feature>
<name>A0ABQ6NHK3_9BACL</name>
<reference evidence="2 3" key="1">
    <citation type="submission" date="2023-05" db="EMBL/GenBank/DDBJ databases">
        <title>Draft genome of Paenibacillus sp. CCS26.</title>
        <authorList>
            <person name="Akita H."/>
            <person name="Shinto Y."/>
            <person name="Kimura Z."/>
        </authorList>
    </citation>
    <scope>NUCLEOTIDE SEQUENCE [LARGE SCALE GENOMIC DNA]</scope>
    <source>
        <strain evidence="2 3">CCS26</strain>
    </source>
</reference>
<keyword evidence="1" id="KW-0732">Signal</keyword>
<sequence length="390" mass="42373">MGSKKKRNARIRLSLVLAALLLTASGCMGNPRSETIVIPESEAGQPTVGASVGNAFQVKTIYPLGKWFGKLGVLGWTNEEELVGYYSDSVPGSPYDGLQLLAPPYNELKRLTTSLNAGQDLLSLSPDGKQLVRLSKSGNGYSLILIPVDGSTSKSIEGPVQTQRLFSRSLQWSSDNRYLSYLALGDRRDQLSLVVYDVRQGTSKQVPLQGMSDMKNSASAALSEDGGLLLIDNGTLVSMAKLNDEGRFEVIYDHPSAMNGSFWIDANRFIFLGADGTLFQYDSRNGELTVLQEKIASFSLSADRERIAYTQNDGEIIYVGKLQGNNLLSQTAVYQGFVPSLMKWSIGNGKLLVAGSKPFGRAAQENVPAPVSEQEGPHDLNGFIIDFQDK</sequence>
<dbReference type="EMBL" id="BTCL01000004">
    <property type="protein sequence ID" value="GMK44576.1"/>
    <property type="molecule type" value="Genomic_DNA"/>
</dbReference>
<gene>
    <name evidence="2" type="ORF">PghCCS26_17040</name>
</gene>
<evidence type="ECO:0000256" key="1">
    <source>
        <dbReference type="SAM" id="SignalP"/>
    </source>
</evidence>
<dbReference type="InterPro" id="IPR011042">
    <property type="entry name" value="6-blade_b-propeller_TolB-like"/>
</dbReference>
<feature type="signal peptide" evidence="1">
    <location>
        <begin position="1"/>
        <end position="29"/>
    </location>
</feature>
<keyword evidence="3" id="KW-1185">Reference proteome</keyword>
<dbReference type="SUPFAM" id="SSF82171">
    <property type="entry name" value="DPP6 N-terminal domain-like"/>
    <property type="match status" value="1"/>
</dbReference>
<accession>A0ABQ6NHK3</accession>
<evidence type="ECO:0000313" key="3">
    <source>
        <dbReference type="Proteomes" id="UP001285921"/>
    </source>
</evidence>
<comment type="caution">
    <text evidence="2">The sequence shown here is derived from an EMBL/GenBank/DDBJ whole genome shotgun (WGS) entry which is preliminary data.</text>
</comment>
<dbReference type="Proteomes" id="UP001285921">
    <property type="component" value="Unassembled WGS sequence"/>
</dbReference>
<evidence type="ECO:0000313" key="2">
    <source>
        <dbReference type="EMBL" id="GMK44576.1"/>
    </source>
</evidence>
<dbReference type="RefSeq" id="WP_317979541.1">
    <property type="nucleotide sequence ID" value="NZ_BTCL01000004.1"/>
</dbReference>